<organism evidence="2 3">
    <name type="scientific">Calocera cornea HHB12733</name>
    <dbReference type="NCBI Taxonomy" id="1353952"/>
    <lineage>
        <taxon>Eukaryota</taxon>
        <taxon>Fungi</taxon>
        <taxon>Dikarya</taxon>
        <taxon>Basidiomycota</taxon>
        <taxon>Agaricomycotina</taxon>
        <taxon>Dacrymycetes</taxon>
        <taxon>Dacrymycetales</taxon>
        <taxon>Dacrymycetaceae</taxon>
        <taxon>Calocera</taxon>
    </lineage>
</organism>
<sequence>MVRLQSPLQGGKMARAAPTASAWVLGVGAARAAPSSATSSTVARLVSSTQRTIRWPQRKPIAEDMKHRERPGCARAGGRRGPRRRSERGGSDRNMYGARRVRHAALMQYCSPVLLLARGGSAGLYCTAPTGSCTVQYSTSRRAVTADVVLG</sequence>
<evidence type="ECO:0000256" key="1">
    <source>
        <dbReference type="SAM" id="MobiDB-lite"/>
    </source>
</evidence>
<keyword evidence="3" id="KW-1185">Reference proteome</keyword>
<dbReference type="AlphaFoldDB" id="A0A165FHX0"/>
<protein>
    <submittedName>
        <fullName evidence="2">Uncharacterized protein</fullName>
    </submittedName>
</protein>
<reference evidence="2 3" key="1">
    <citation type="journal article" date="2016" name="Mol. Biol. Evol.">
        <title>Comparative Genomics of Early-Diverging Mushroom-Forming Fungi Provides Insights into the Origins of Lignocellulose Decay Capabilities.</title>
        <authorList>
            <person name="Nagy L.G."/>
            <person name="Riley R."/>
            <person name="Tritt A."/>
            <person name="Adam C."/>
            <person name="Daum C."/>
            <person name="Floudas D."/>
            <person name="Sun H."/>
            <person name="Yadav J.S."/>
            <person name="Pangilinan J."/>
            <person name="Larsson K.H."/>
            <person name="Matsuura K."/>
            <person name="Barry K."/>
            <person name="Labutti K."/>
            <person name="Kuo R."/>
            <person name="Ohm R.A."/>
            <person name="Bhattacharya S.S."/>
            <person name="Shirouzu T."/>
            <person name="Yoshinaga Y."/>
            <person name="Martin F.M."/>
            <person name="Grigoriev I.V."/>
            <person name="Hibbett D.S."/>
        </authorList>
    </citation>
    <scope>NUCLEOTIDE SEQUENCE [LARGE SCALE GENOMIC DNA]</scope>
    <source>
        <strain evidence="2 3">HHB12733</strain>
    </source>
</reference>
<feature type="compositionally biased region" description="Basic and acidic residues" evidence="1">
    <location>
        <begin position="60"/>
        <end position="72"/>
    </location>
</feature>
<feature type="compositionally biased region" description="Basic residues" evidence="1">
    <location>
        <begin position="77"/>
        <end position="86"/>
    </location>
</feature>
<name>A0A165FHX0_9BASI</name>
<accession>A0A165FHX0</accession>
<proteinExistence type="predicted"/>
<feature type="region of interest" description="Disordered" evidence="1">
    <location>
        <begin position="50"/>
        <end position="95"/>
    </location>
</feature>
<evidence type="ECO:0000313" key="2">
    <source>
        <dbReference type="EMBL" id="KZT56772.1"/>
    </source>
</evidence>
<dbReference type="Proteomes" id="UP000076842">
    <property type="component" value="Unassembled WGS sequence"/>
</dbReference>
<gene>
    <name evidence="2" type="ORF">CALCODRAFT_301230</name>
</gene>
<dbReference type="InParanoid" id="A0A165FHX0"/>
<dbReference type="EMBL" id="KV423972">
    <property type="protein sequence ID" value="KZT56772.1"/>
    <property type="molecule type" value="Genomic_DNA"/>
</dbReference>
<evidence type="ECO:0000313" key="3">
    <source>
        <dbReference type="Proteomes" id="UP000076842"/>
    </source>
</evidence>